<keyword evidence="2" id="KW-1185">Reference proteome</keyword>
<organism evidence="1 2">
    <name type="scientific">Mesorhizobium australicum</name>
    <dbReference type="NCBI Taxonomy" id="536018"/>
    <lineage>
        <taxon>Bacteria</taxon>
        <taxon>Pseudomonadati</taxon>
        <taxon>Pseudomonadota</taxon>
        <taxon>Alphaproteobacteria</taxon>
        <taxon>Hyphomicrobiales</taxon>
        <taxon>Phyllobacteriaceae</taxon>
        <taxon>Mesorhizobium</taxon>
    </lineage>
</organism>
<sequence length="111" mass="12158">MLVIARDKELRRSIAFLLEAEGFDVSAYESVPSVGGIERRRCAVVDEDATVGDSQAWDRLKEISETIVLLLDRTGALPSDPVVRAVEKPFLGQNLVQAVRDALLQHPGLST</sequence>
<proteinExistence type="predicted"/>
<evidence type="ECO:0000313" key="2">
    <source>
        <dbReference type="Proteomes" id="UP000193083"/>
    </source>
</evidence>
<dbReference type="EMBL" id="FXBL01000004">
    <property type="protein sequence ID" value="SMH50650.1"/>
    <property type="molecule type" value="Genomic_DNA"/>
</dbReference>
<dbReference type="AlphaFoldDB" id="A0A1X7PGU1"/>
<dbReference type="Proteomes" id="UP000193083">
    <property type="component" value="Unassembled WGS sequence"/>
</dbReference>
<name>A0A1X7PGU1_9HYPH</name>
<evidence type="ECO:0000313" key="1">
    <source>
        <dbReference type="EMBL" id="SMH50650.1"/>
    </source>
</evidence>
<reference evidence="1 2" key="1">
    <citation type="submission" date="2017-04" db="EMBL/GenBank/DDBJ databases">
        <authorList>
            <person name="Afonso C.L."/>
            <person name="Miller P.J."/>
            <person name="Scott M.A."/>
            <person name="Spackman E."/>
            <person name="Goraichik I."/>
            <person name="Dimitrov K.M."/>
            <person name="Suarez D.L."/>
            <person name="Swayne D.E."/>
        </authorList>
    </citation>
    <scope>NUCLEOTIDE SEQUENCE [LARGE SCALE GENOMIC DNA]</scope>
    <source>
        <strain evidence="1 2">B5P</strain>
    </source>
</reference>
<dbReference type="OrthoDB" id="8030657at2"/>
<evidence type="ECO:0008006" key="3">
    <source>
        <dbReference type="Google" id="ProtNLM"/>
    </source>
</evidence>
<gene>
    <name evidence="1" type="ORF">SAMN02982922_4216</name>
</gene>
<accession>A0A1X7PGU1</accession>
<dbReference type="RefSeq" id="WP_085465933.1">
    <property type="nucleotide sequence ID" value="NZ_FXBL01000004.1"/>
</dbReference>
<protein>
    <recommendedName>
        <fullName evidence="3">Response regulatory domain-containing protein</fullName>
    </recommendedName>
</protein>